<dbReference type="Proteomes" id="UP000654075">
    <property type="component" value="Unassembled WGS sequence"/>
</dbReference>
<proteinExistence type="predicted"/>
<keyword evidence="2" id="KW-1185">Reference proteome</keyword>
<dbReference type="EMBL" id="CAJNNV010025171">
    <property type="protein sequence ID" value="CAE8612858.1"/>
    <property type="molecule type" value="Genomic_DNA"/>
</dbReference>
<evidence type="ECO:0000313" key="2">
    <source>
        <dbReference type="Proteomes" id="UP000654075"/>
    </source>
</evidence>
<organism evidence="1 2">
    <name type="scientific">Polarella glacialis</name>
    <name type="common">Dinoflagellate</name>
    <dbReference type="NCBI Taxonomy" id="89957"/>
    <lineage>
        <taxon>Eukaryota</taxon>
        <taxon>Sar</taxon>
        <taxon>Alveolata</taxon>
        <taxon>Dinophyceae</taxon>
        <taxon>Suessiales</taxon>
        <taxon>Suessiaceae</taxon>
        <taxon>Polarella</taxon>
    </lineage>
</organism>
<evidence type="ECO:0000313" key="1">
    <source>
        <dbReference type="EMBL" id="CAE8612858.1"/>
    </source>
</evidence>
<dbReference type="AlphaFoldDB" id="A0A813FLD2"/>
<protein>
    <submittedName>
        <fullName evidence="1">Uncharacterized protein</fullName>
    </submittedName>
</protein>
<gene>
    <name evidence="1" type="ORF">PGLA1383_LOCUS30646</name>
</gene>
<reference evidence="1" key="1">
    <citation type="submission" date="2021-02" db="EMBL/GenBank/DDBJ databases">
        <authorList>
            <person name="Dougan E. K."/>
            <person name="Rhodes N."/>
            <person name="Thang M."/>
            <person name="Chan C."/>
        </authorList>
    </citation>
    <scope>NUCLEOTIDE SEQUENCE</scope>
</reference>
<name>A0A813FLD2_POLGL</name>
<accession>A0A813FLD2</accession>
<sequence>MQFDEPSQFAMKCPRTPVQEARPLLPGPWSELVPFGSVSAVHFSGNDQRAGQTGRTNTLIVTGFYTRTCVWHLVGERMRHLLPTIHLAAWTGGPCKSLCQQRLLVRRVLQANALMLSKTPPSGGGGDALARCLCCMLLPRIRTAVAGFSRGHEWAPSPISSCSKVPALDWNTRGHQTKEASKDLCLPVGVFLLAIRDGI</sequence>
<comment type="caution">
    <text evidence="1">The sequence shown here is derived from an EMBL/GenBank/DDBJ whole genome shotgun (WGS) entry which is preliminary data.</text>
</comment>